<protein>
    <submittedName>
        <fullName evidence="3">Uncharacterized protein</fullName>
    </submittedName>
</protein>
<sequence length="129" mass="14496">MAKKKQFRPSASAGYARVKAERDQAIDLATASGKECLALKETLERLQRANVALYEECTNLDRKCKTGYALKEEAEREAAILRNGNSQHKKRMSTLVSDNKFIARKANARWWWAAVGWTIAIISLAHGVM</sequence>
<proteinExistence type="predicted"/>
<evidence type="ECO:0000313" key="3">
    <source>
        <dbReference type="EMBL" id="AKQ07678.1"/>
    </source>
</evidence>
<feature type="transmembrane region" description="Helical" evidence="2">
    <location>
        <begin position="110"/>
        <end position="128"/>
    </location>
</feature>
<evidence type="ECO:0000256" key="2">
    <source>
        <dbReference type="SAM" id="Phobius"/>
    </source>
</evidence>
<keyword evidence="4" id="KW-1185">Reference proteome</keyword>
<dbReference type="RefSeq" id="YP_009203164.1">
    <property type="nucleotide sequence ID" value="NC_028850.1"/>
</dbReference>
<evidence type="ECO:0000256" key="1">
    <source>
        <dbReference type="SAM" id="Coils"/>
    </source>
</evidence>
<name>A0A0H4TH99_9CAUD</name>
<accession>A0A0H4TH99</accession>
<organism evidence="3 4">
    <name type="scientific">Yersinia phage vB_YenP_ISAO8</name>
    <dbReference type="NCBI Taxonomy" id="1675027"/>
    <lineage>
        <taxon>Viruses</taxon>
        <taxon>Duplodnaviria</taxon>
        <taxon>Heunggongvirae</taxon>
        <taxon>Uroviricota</taxon>
        <taxon>Caudoviricetes</taxon>
        <taxon>Autographivirales</taxon>
        <taxon>Autonotataviridae</taxon>
        <taxon>Melnykvirinae</taxon>
        <taxon>Aghbyvirus</taxon>
        <taxon>Aghbyvirus ISAO8</taxon>
    </lineage>
</organism>
<dbReference type="Proteomes" id="UP000203872">
    <property type="component" value="Segment"/>
</dbReference>
<dbReference type="KEGG" id="vg:26630225"/>
<reference evidence="3 4" key="1">
    <citation type="submission" date="2015-06" db="EMBL/GenBank/DDBJ databases">
        <title>Complete genome sequence of bacteriophage vB_YenP_ISAO8 which infects Yersinia enterocolitica O:8.</title>
        <authorList>
            <person name="Leon-Velarde C.G."/>
            <person name="Kropinski A.M."/>
            <person name="Chen S."/>
        </authorList>
    </citation>
    <scope>NUCLEOTIDE SEQUENCE [LARGE SCALE GENOMIC DNA]</scope>
</reference>
<feature type="coiled-coil region" evidence="1">
    <location>
        <begin position="36"/>
        <end position="91"/>
    </location>
</feature>
<keyword evidence="2" id="KW-0472">Membrane</keyword>
<dbReference type="GeneID" id="26630225"/>
<keyword evidence="2" id="KW-1133">Transmembrane helix</keyword>
<dbReference type="EMBL" id="KT184661">
    <property type="protein sequence ID" value="AKQ07678.1"/>
    <property type="molecule type" value="Genomic_DNA"/>
</dbReference>
<keyword evidence="2" id="KW-0812">Transmembrane</keyword>
<evidence type="ECO:0000313" key="4">
    <source>
        <dbReference type="Proteomes" id="UP000203872"/>
    </source>
</evidence>
<keyword evidence="1" id="KW-0175">Coiled coil</keyword>